<dbReference type="EMBL" id="DS022304">
    <property type="protein sequence ID" value="OAJ40211.1"/>
    <property type="molecule type" value="Genomic_DNA"/>
</dbReference>
<dbReference type="PANTHER" id="PTHR46623:SF6">
    <property type="entry name" value="ALPHA_BETA-HYDROLASES SUPERFAMILY PROTEIN"/>
    <property type="match status" value="1"/>
</dbReference>
<reference evidence="2 3" key="2">
    <citation type="submission" date="2016-05" db="EMBL/GenBank/DDBJ databases">
        <title>Lineage-specific infection strategies underlie the spectrum of fungal disease in amphibians.</title>
        <authorList>
            <person name="Cuomo C.A."/>
            <person name="Farrer R.A."/>
            <person name="James T."/>
            <person name="Longcore J."/>
            <person name="Birren B."/>
        </authorList>
    </citation>
    <scope>NUCLEOTIDE SEQUENCE [LARGE SCALE GENOMIC DNA]</scope>
    <source>
        <strain evidence="2 3">JEL423</strain>
    </source>
</reference>
<dbReference type="InterPro" id="IPR051049">
    <property type="entry name" value="Dienelactone_hydrolase-like"/>
</dbReference>
<dbReference type="InterPro" id="IPR029058">
    <property type="entry name" value="AB_hydrolase_fold"/>
</dbReference>
<dbReference type="AlphaFoldDB" id="A0A177WLE9"/>
<gene>
    <name evidence="2" type="ORF">BDEG_23974</name>
</gene>
<name>A0A177WLE9_BATDL</name>
<dbReference type="Proteomes" id="UP000077115">
    <property type="component" value="Unassembled WGS sequence"/>
</dbReference>
<dbReference type="GO" id="GO:0016787">
    <property type="term" value="F:hydrolase activity"/>
    <property type="evidence" value="ECO:0007669"/>
    <property type="project" value="InterPro"/>
</dbReference>
<evidence type="ECO:0000259" key="1">
    <source>
        <dbReference type="Pfam" id="PF01738"/>
    </source>
</evidence>
<proteinExistence type="predicted"/>
<dbReference type="eggNOG" id="KOG3043">
    <property type="taxonomic scope" value="Eukaryota"/>
</dbReference>
<dbReference type="InterPro" id="IPR002925">
    <property type="entry name" value="Dienelactn_hydro"/>
</dbReference>
<accession>A0A177WLE9</accession>
<dbReference type="PANTHER" id="PTHR46623">
    <property type="entry name" value="CARBOXYMETHYLENEBUTENOLIDASE-RELATED"/>
    <property type="match status" value="1"/>
</dbReference>
<dbReference type="SUPFAM" id="SSF53474">
    <property type="entry name" value="alpha/beta-Hydrolases"/>
    <property type="match status" value="1"/>
</dbReference>
<reference evidence="2 3" key="1">
    <citation type="submission" date="2006-10" db="EMBL/GenBank/DDBJ databases">
        <title>The Genome Sequence of Batrachochytrium dendrobatidis JEL423.</title>
        <authorList>
            <consortium name="The Broad Institute Genome Sequencing Platform"/>
            <person name="Birren B."/>
            <person name="Lander E."/>
            <person name="Galagan J."/>
            <person name="Cuomo C."/>
            <person name="Devon K."/>
            <person name="Jaffe D."/>
            <person name="Butler J."/>
            <person name="Alvarez P."/>
            <person name="Gnerre S."/>
            <person name="Grabherr M."/>
            <person name="Kleber M."/>
            <person name="Mauceli E."/>
            <person name="Brockman W."/>
            <person name="Young S."/>
            <person name="LaButti K."/>
            <person name="Sykes S."/>
            <person name="DeCaprio D."/>
            <person name="Crawford M."/>
            <person name="Koehrsen M."/>
            <person name="Engels R."/>
            <person name="Montgomery P."/>
            <person name="Pearson M."/>
            <person name="Howarth C."/>
            <person name="Larson L."/>
            <person name="White J."/>
            <person name="O'Leary S."/>
            <person name="Kodira C."/>
            <person name="Zeng Q."/>
            <person name="Yandava C."/>
            <person name="Alvarado L."/>
            <person name="Longcore J."/>
            <person name="James T."/>
        </authorList>
    </citation>
    <scope>NUCLEOTIDE SEQUENCE [LARGE SCALE GENOMIC DNA]</scope>
    <source>
        <strain evidence="2 3">JEL423</strain>
    </source>
</reference>
<dbReference type="Gene3D" id="3.40.50.1820">
    <property type="entry name" value="alpha/beta hydrolase"/>
    <property type="match status" value="1"/>
</dbReference>
<organism evidence="2 3">
    <name type="scientific">Batrachochytrium dendrobatidis (strain JEL423)</name>
    <dbReference type="NCBI Taxonomy" id="403673"/>
    <lineage>
        <taxon>Eukaryota</taxon>
        <taxon>Fungi</taxon>
        <taxon>Fungi incertae sedis</taxon>
        <taxon>Chytridiomycota</taxon>
        <taxon>Chytridiomycota incertae sedis</taxon>
        <taxon>Chytridiomycetes</taxon>
        <taxon>Rhizophydiales</taxon>
        <taxon>Rhizophydiales incertae sedis</taxon>
        <taxon>Batrachochytrium</taxon>
    </lineage>
</organism>
<feature type="domain" description="Dienelactone hydrolase" evidence="1">
    <location>
        <begin position="19"/>
        <end position="218"/>
    </location>
</feature>
<dbReference type="VEuPathDB" id="FungiDB:BDEG_23974"/>
<dbReference type="Pfam" id="PF01738">
    <property type="entry name" value="DLH"/>
    <property type="match status" value="1"/>
</dbReference>
<dbReference type="STRING" id="403673.A0A177WLE9"/>
<dbReference type="OrthoDB" id="17560at2759"/>
<evidence type="ECO:0000313" key="3">
    <source>
        <dbReference type="Proteomes" id="UP000077115"/>
    </source>
</evidence>
<protein>
    <recommendedName>
        <fullName evidence="1">Dienelactone hydrolase domain-containing protein</fullName>
    </recommendedName>
</protein>
<sequence>MSHITFEGVPYFVEGKEGSSVGIIVIQEWWGVTDHIKRITGRYAQALGCVAISPDLYRGKVAAHSDEANHLMGALDWPQAVEDIRNAAKYLRSKGAKKVGVVGFCMGGALTIASAVKIPEVDAASCFYGIPPVAFADPKNIQCSMQFHFGEHDDAKGFSDKESALALKTTLQASGKDVSEFYIWDAGHAFMNEDAPAYPYNEAESKKAFAKSVEFFKKKLE</sequence>
<evidence type="ECO:0000313" key="2">
    <source>
        <dbReference type="EMBL" id="OAJ40211.1"/>
    </source>
</evidence>